<keyword evidence="6 9" id="KW-0812">Transmembrane</keyword>
<evidence type="ECO:0000256" key="9">
    <source>
        <dbReference type="RuleBase" id="RU361157"/>
    </source>
</evidence>
<keyword evidence="4 9" id="KW-1003">Cell membrane</keyword>
<dbReference type="Proteomes" id="UP000004095">
    <property type="component" value="Unassembled WGS sequence"/>
</dbReference>
<keyword evidence="8 9" id="KW-0472">Membrane</keyword>
<feature type="transmembrane region" description="Helical" evidence="9">
    <location>
        <begin position="130"/>
        <end position="154"/>
    </location>
</feature>
<feature type="transmembrane region" description="Helical" evidence="9">
    <location>
        <begin position="196"/>
        <end position="218"/>
    </location>
</feature>
<evidence type="ECO:0000256" key="2">
    <source>
        <dbReference type="ARBA" id="ARBA00007783"/>
    </source>
</evidence>
<keyword evidence="12" id="KW-1185">Reference proteome</keyword>
<keyword evidence="5" id="KW-0997">Cell inner membrane</keyword>
<dbReference type="InterPro" id="IPR047817">
    <property type="entry name" value="ABC2_TM_bact-type"/>
</dbReference>
<gene>
    <name evidence="11" type="ORF">M23134_07612</name>
</gene>
<evidence type="ECO:0000256" key="5">
    <source>
        <dbReference type="ARBA" id="ARBA00022519"/>
    </source>
</evidence>
<reference evidence="11 12" key="1">
    <citation type="submission" date="2007-01" db="EMBL/GenBank/DDBJ databases">
        <authorList>
            <person name="Haygood M."/>
            <person name="Podell S."/>
            <person name="Anderson C."/>
            <person name="Hopkinson B."/>
            <person name="Roe K."/>
            <person name="Barbeau K."/>
            <person name="Gaasterland T."/>
            <person name="Ferriera S."/>
            <person name="Johnson J."/>
            <person name="Kravitz S."/>
            <person name="Beeson K."/>
            <person name="Sutton G."/>
            <person name="Rogers Y.-H."/>
            <person name="Friedman R."/>
            <person name="Frazier M."/>
            <person name="Venter J.C."/>
        </authorList>
    </citation>
    <scope>NUCLEOTIDE SEQUENCE [LARGE SCALE GENOMIC DNA]</scope>
    <source>
        <strain evidence="11 12">ATCC 23134</strain>
    </source>
</reference>
<dbReference type="Pfam" id="PF01061">
    <property type="entry name" value="ABC2_membrane"/>
    <property type="match status" value="1"/>
</dbReference>
<name>A1ZF98_MICM2</name>
<feature type="domain" description="ABC transmembrane type-2" evidence="10">
    <location>
        <begin position="50"/>
        <end position="268"/>
    </location>
</feature>
<feature type="transmembrane region" description="Helical" evidence="9">
    <location>
        <begin position="246"/>
        <end position="265"/>
    </location>
</feature>
<dbReference type="GO" id="GO:0015920">
    <property type="term" value="P:lipopolysaccharide transport"/>
    <property type="evidence" value="ECO:0007669"/>
    <property type="project" value="TreeGrafter"/>
</dbReference>
<evidence type="ECO:0000256" key="8">
    <source>
        <dbReference type="ARBA" id="ARBA00023136"/>
    </source>
</evidence>
<sequence>MKNTPLPPKKVIKNQVPSWQVYCEEVWHYRSLLRTLTFRDLKVRYAQTSLGLLWVFIQPLVTLLIFTLVFNIAIKIDTQGVPYPIFAFSGLYAWHYFSVVVNQGGVAILNAHSLVTKIYFPRIILPLSKALVAAVDLLVNVLLMAGVMLCYAYTPHKNLVYFPLWLIALLVASLGCAIGLSALSVRFRDFQPISRFGLQVGFYLTPIAYPPTLIPAQYHLLYYSNPMAGITEGFRWMIVGGKLSPYIGMSLGVAVGIFILSGWYFRKTERLLADIV</sequence>
<feature type="transmembrane region" description="Helical" evidence="9">
    <location>
        <begin position="52"/>
        <end position="74"/>
    </location>
</feature>
<dbReference type="InterPro" id="IPR013525">
    <property type="entry name" value="ABC2_TM"/>
</dbReference>
<dbReference type="GO" id="GO:0140359">
    <property type="term" value="F:ABC-type transporter activity"/>
    <property type="evidence" value="ECO:0007669"/>
    <property type="project" value="InterPro"/>
</dbReference>
<evidence type="ECO:0000313" key="11">
    <source>
        <dbReference type="EMBL" id="EAY31200.1"/>
    </source>
</evidence>
<dbReference type="PANTHER" id="PTHR30413">
    <property type="entry name" value="INNER MEMBRANE TRANSPORT PERMEASE"/>
    <property type="match status" value="1"/>
</dbReference>
<feature type="transmembrane region" description="Helical" evidence="9">
    <location>
        <begin position="160"/>
        <end position="184"/>
    </location>
</feature>
<protein>
    <recommendedName>
        <fullName evidence="9">Transport permease protein</fullName>
    </recommendedName>
</protein>
<evidence type="ECO:0000259" key="10">
    <source>
        <dbReference type="PROSITE" id="PS51012"/>
    </source>
</evidence>
<comment type="subcellular location">
    <subcellularLocation>
        <location evidence="1">Cell inner membrane</location>
        <topology evidence="1">Multi-pass membrane protein</topology>
    </subcellularLocation>
    <subcellularLocation>
        <location evidence="9">Cell membrane</location>
        <topology evidence="9">Multi-pass membrane protein</topology>
    </subcellularLocation>
</comment>
<dbReference type="RefSeq" id="WP_002694358.1">
    <property type="nucleotide sequence ID" value="NZ_AAWS01000004.1"/>
</dbReference>
<dbReference type="EMBL" id="AAWS01000004">
    <property type="protein sequence ID" value="EAY31200.1"/>
    <property type="molecule type" value="Genomic_DNA"/>
</dbReference>
<proteinExistence type="inferred from homology"/>
<keyword evidence="3 9" id="KW-0813">Transport</keyword>
<organism evidence="11 12">
    <name type="scientific">Microscilla marina ATCC 23134</name>
    <dbReference type="NCBI Taxonomy" id="313606"/>
    <lineage>
        <taxon>Bacteria</taxon>
        <taxon>Pseudomonadati</taxon>
        <taxon>Bacteroidota</taxon>
        <taxon>Cytophagia</taxon>
        <taxon>Cytophagales</taxon>
        <taxon>Microscillaceae</taxon>
        <taxon>Microscilla</taxon>
    </lineage>
</organism>
<dbReference type="GO" id="GO:0005886">
    <property type="term" value="C:plasma membrane"/>
    <property type="evidence" value="ECO:0007669"/>
    <property type="project" value="UniProtKB-SubCell"/>
</dbReference>
<keyword evidence="7 9" id="KW-1133">Transmembrane helix</keyword>
<evidence type="ECO:0000256" key="6">
    <source>
        <dbReference type="ARBA" id="ARBA00022692"/>
    </source>
</evidence>
<evidence type="ECO:0000313" key="12">
    <source>
        <dbReference type="Proteomes" id="UP000004095"/>
    </source>
</evidence>
<evidence type="ECO:0000256" key="1">
    <source>
        <dbReference type="ARBA" id="ARBA00004429"/>
    </source>
</evidence>
<dbReference type="OrthoDB" id="9786910at2"/>
<evidence type="ECO:0000256" key="7">
    <source>
        <dbReference type="ARBA" id="ARBA00022989"/>
    </source>
</evidence>
<comment type="caution">
    <text evidence="11">The sequence shown here is derived from an EMBL/GenBank/DDBJ whole genome shotgun (WGS) entry which is preliminary data.</text>
</comment>
<evidence type="ECO:0000256" key="3">
    <source>
        <dbReference type="ARBA" id="ARBA00022448"/>
    </source>
</evidence>
<dbReference type="PANTHER" id="PTHR30413:SF8">
    <property type="entry name" value="TRANSPORT PERMEASE PROTEIN"/>
    <property type="match status" value="1"/>
</dbReference>
<feature type="transmembrane region" description="Helical" evidence="9">
    <location>
        <begin position="86"/>
        <end position="109"/>
    </location>
</feature>
<evidence type="ECO:0000256" key="4">
    <source>
        <dbReference type="ARBA" id="ARBA00022475"/>
    </source>
</evidence>
<accession>A1ZF98</accession>
<dbReference type="PROSITE" id="PS51012">
    <property type="entry name" value="ABC_TM2"/>
    <property type="match status" value="1"/>
</dbReference>
<dbReference type="AlphaFoldDB" id="A1ZF98"/>
<dbReference type="eggNOG" id="COG1682">
    <property type="taxonomic scope" value="Bacteria"/>
</dbReference>
<comment type="similarity">
    <text evidence="2 9">Belongs to the ABC-2 integral membrane protein family.</text>
</comment>